<evidence type="ECO:0000313" key="1">
    <source>
        <dbReference type="EMBL" id="RKO90568.1"/>
    </source>
</evidence>
<protein>
    <submittedName>
        <fullName evidence="1">Uncharacterized protein</fullName>
    </submittedName>
</protein>
<accession>A0A4P9WGR6</accession>
<dbReference type="Proteomes" id="UP000269721">
    <property type="component" value="Unassembled WGS sequence"/>
</dbReference>
<name>A0A4P9WGR6_9FUNG</name>
<dbReference type="EMBL" id="KZ995490">
    <property type="protein sequence ID" value="RKO90568.1"/>
    <property type="molecule type" value="Genomic_DNA"/>
</dbReference>
<keyword evidence="2" id="KW-1185">Reference proteome</keyword>
<evidence type="ECO:0000313" key="2">
    <source>
        <dbReference type="Proteomes" id="UP000269721"/>
    </source>
</evidence>
<gene>
    <name evidence="1" type="ORF">BDK51DRAFT_31460</name>
</gene>
<organism evidence="1 2">
    <name type="scientific">Blyttiomyces helicus</name>
    <dbReference type="NCBI Taxonomy" id="388810"/>
    <lineage>
        <taxon>Eukaryota</taxon>
        <taxon>Fungi</taxon>
        <taxon>Fungi incertae sedis</taxon>
        <taxon>Chytridiomycota</taxon>
        <taxon>Chytridiomycota incertae sedis</taxon>
        <taxon>Chytridiomycetes</taxon>
        <taxon>Chytridiomycetes incertae sedis</taxon>
        <taxon>Blyttiomyces</taxon>
    </lineage>
</organism>
<sequence>MIDRMVVEERLENSGEFEDGLCVGGGGKIRHSAEAGKGAEDSGVQDAVKEECQELDGQYFKVWVEGDVGKRRAMMFVSVREIFLMPPRGDFIWTMNVVVVGVRKNMEWGSPLSYRGCRYMEVDADVGNALCGQKLAFGSVENEAFCKDLGAEVVFKEKCFLLATWKCIGGNGRERLGESAGGDEKNT</sequence>
<reference evidence="2" key="1">
    <citation type="journal article" date="2018" name="Nat. Microbiol.">
        <title>Leveraging single-cell genomics to expand the fungal tree of life.</title>
        <authorList>
            <person name="Ahrendt S.R."/>
            <person name="Quandt C.A."/>
            <person name="Ciobanu D."/>
            <person name="Clum A."/>
            <person name="Salamov A."/>
            <person name="Andreopoulos B."/>
            <person name="Cheng J.F."/>
            <person name="Woyke T."/>
            <person name="Pelin A."/>
            <person name="Henrissat B."/>
            <person name="Reynolds N.K."/>
            <person name="Benny G.L."/>
            <person name="Smith M.E."/>
            <person name="James T.Y."/>
            <person name="Grigoriev I.V."/>
        </authorList>
    </citation>
    <scope>NUCLEOTIDE SEQUENCE [LARGE SCALE GENOMIC DNA]</scope>
</reference>
<proteinExistence type="predicted"/>
<dbReference type="AlphaFoldDB" id="A0A4P9WGR6"/>